<dbReference type="RefSeq" id="XP_030757720.1">
    <property type="nucleotide sequence ID" value="XM_030901860.1"/>
</dbReference>
<dbReference type="InParanoid" id="A0A6J2Y3Z2"/>
<feature type="compositionally biased region" description="Acidic residues" evidence="5">
    <location>
        <begin position="131"/>
        <end position="148"/>
    </location>
</feature>
<evidence type="ECO:0000256" key="5">
    <source>
        <dbReference type="SAM" id="MobiDB-lite"/>
    </source>
</evidence>
<proteinExistence type="inferred from homology"/>
<dbReference type="AlphaFoldDB" id="A0A6J2Y3Z2"/>
<name>A0A6J2Y3Z2_SITOR</name>
<dbReference type="GeneID" id="115883493"/>
<keyword evidence="4" id="KW-0698">rRNA processing</keyword>
<reference evidence="7" key="1">
    <citation type="submission" date="2025-08" db="UniProtKB">
        <authorList>
            <consortium name="RefSeq"/>
        </authorList>
    </citation>
    <scope>IDENTIFICATION</scope>
    <source>
        <tissue evidence="7">Gonads</tissue>
    </source>
</reference>
<gene>
    <name evidence="7" type="primary">LOC115883493</name>
</gene>
<dbReference type="Proteomes" id="UP000504635">
    <property type="component" value="Unplaced"/>
</dbReference>
<comment type="similarity">
    <text evidence="2">Belongs to the TSR2 family.</text>
</comment>
<dbReference type="InterPro" id="IPR019398">
    <property type="entry name" value="Pre-rRNA_process_TSR2"/>
</dbReference>
<dbReference type="Pfam" id="PF10273">
    <property type="entry name" value="WGG"/>
    <property type="match status" value="1"/>
</dbReference>
<dbReference type="PANTHER" id="PTHR21250">
    <property type="entry name" value="PRE-RRNA-PROCESSING PROTEIN TSR2 HOMOLOG"/>
    <property type="match status" value="1"/>
</dbReference>
<sequence>MEEPFTKIVSQIFNNWTALRLAVEHSDKSNSKQAATEFLNYMVQFCLYENNVDLESIQDALEDILDEEFETICEDESPKQVANVLFKFLILLKEGKTAECEIEFQKLPTANTQWLNQQSRVQEIRNGDSSSDSDDDISPETPMEDDGWIEVKGRKKR</sequence>
<evidence type="ECO:0000256" key="2">
    <source>
        <dbReference type="ARBA" id="ARBA00006524"/>
    </source>
</evidence>
<dbReference type="KEGG" id="soy:115883493"/>
<evidence type="ECO:0000256" key="3">
    <source>
        <dbReference type="ARBA" id="ARBA00017551"/>
    </source>
</evidence>
<evidence type="ECO:0000313" key="7">
    <source>
        <dbReference type="RefSeq" id="XP_030757720.1"/>
    </source>
</evidence>
<feature type="region of interest" description="Disordered" evidence="5">
    <location>
        <begin position="118"/>
        <end position="157"/>
    </location>
</feature>
<evidence type="ECO:0000256" key="4">
    <source>
        <dbReference type="ARBA" id="ARBA00022552"/>
    </source>
</evidence>
<evidence type="ECO:0000256" key="1">
    <source>
        <dbReference type="ARBA" id="ARBA00002210"/>
    </source>
</evidence>
<evidence type="ECO:0000313" key="6">
    <source>
        <dbReference type="Proteomes" id="UP000504635"/>
    </source>
</evidence>
<dbReference type="FunCoup" id="A0A6J2Y3Z2">
    <property type="interactions" value="1286"/>
</dbReference>
<organism evidence="6 7">
    <name type="scientific">Sitophilus oryzae</name>
    <name type="common">Rice weevil</name>
    <name type="synonym">Curculio oryzae</name>
    <dbReference type="NCBI Taxonomy" id="7048"/>
    <lineage>
        <taxon>Eukaryota</taxon>
        <taxon>Metazoa</taxon>
        <taxon>Ecdysozoa</taxon>
        <taxon>Arthropoda</taxon>
        <taxon>Hexapoda</taxon>
        <taxon>Insecta</taxon>
        <taxon>Pterygota</taxon>
        <taxon>Neoptera</taxon>
        <taxon>Endopterygota</taxon>
        <taxon>Coleoptera</taxon>
        <taxon>Polyphaga</taxon>
        <taxon>Cucujiformia</taxon>
        <taxon>Curculionidae</taxon>
        <taxon>Dryophthorinae</taxon>
        <taxon>Sitophilus</taxon>
    </lineage>
</organism>
<keyword evidence="6" id="KW-1185">Reference proteome</keyword>
<dbReference type="OrthoDB" id="263560at2759"/>
<protein>
    <recommendedName>
        <fullName evidence="3">Pre-rRNA-processing protein TSR2 homolog</fullName>
    </recommendedName>
</protein>
<dbReference type="GO" id="GO:0006364">
    <property type="term" value="P:rRNA processing"/>
    <property type="evidence" value="ECO:0007669"/>
    <property type="project" value="UniProtKB-KW"/>
</dbReference>
<accession>A0A6J2Y3Z2</accession>
<comment type="function">
    <text evidence="1">May be involved in 20S pre-rRNA processing.</text>
</comment>